<accession>A0A1L3FCZ2</accession>
<proteinExistence type="predicted"/>
<dbReference type="RefSeq" id="WP_071912791.1">
    <property type="nucleotide sequence ID" value="NZ_CP017637.1"/>
</dbReference>
<keyword evidence="1" id="KW-0472">Membrane</keyword>
<dbReference type="Proteomes" id="UP000181962">
    <property type="component" value="Chromosome"/>
</dbReference>
<organism evidence="2 3">
    <name type="scientific">Bradyrhizobium japonicum</name>
    <dbReference type="NCBI Taxonomy" id="375"/>
    <lineage>
        <taxon>Bacteria</taxon>
        <taxon>Pseudomonadati</taxon>
        <taxon>Pseudomonadota</taxon>
        <taxon>Alphaproteobacteria</taxon>
        <taxon>Hyphomicrobiales</taxon>
        <taxon>Nitrobacteraceae</taxon>
        <taxon>Bradyrhizobium</taxon>
    </lineage>
</organism>
<gene>
    <name evidence="2" type="ORF">BKD09_22535</name>
</gene>
<name>A0A1L3FCZ2_BRAJP</name>
<evidence type="ECO:0000256" key="1">
    <source>
        <dbReference type="SAM" id="Phobius"/>
    </source>
</evidence>
<evidence type="ECO:0000313" key="2">
    <source>
        <dbReference type="EMBL" id="APG11112.1"/>
    </source>
</evidence>
<keyword evidence="1" id="KW-1133">Transmembrane helix</keyword>
<evidence type="ECO:0000313" key="3">
    <source>
        <dbReference type="Proteomes" id="UP000181962"/>
    </source>
</evidence>
<keyword evidence="1" id="KW-0812">Transmembrane</keyword>
<feature type="transmembrane region" description="Helical" evidence="1">
    <location>
        <begin position="46"/>
        <end position="67"/>
    </location>
</feature>
<dbReference type="AlphaFoldDB" id="A0A1L3FCZ2"/>
<protein>
    <submittedName>
        <fullName evidence="2">Uncharacterized protein</fullName>
    </submittedName>
</protein>
<reference evidence="2 3" key="1">
    <citation type="submission" date="2016-11" db="EMBL/GenBank/DDBJ databases">
        <title>Complete Genome Sequence of Bradyrhizobium sp. strain J5, an isolated from soybean nodule in Hokkaido.</title>
        <authorList>
            <person name="Kanehara K."/>
        </authorList>
    </citation>
    <scope>NUCLEOTIDE SEQUENCE [LARGE SCALE GENOMIC DNA]</scope>
    <source>
        <strain evidence="2 3">J5</strain>
    </source>
</reference>
<dbReference type="EMBL" id="CP017637">
    <property type="protein sequence ID" value="APG11112.1"/>
    <property type="molecule type" value="Genomic_DNA"/>
</dbReference>
<sequence>MEGMSEMHHTMSHVHHVSSNGLVEQALGLAGRLSAQLLIVLTSAPVLHVLAALVLLLAIAALLRLLLAGRWSQA</sequence>